<reference evidence="1 2" key="1">
    <citation type="submission" date="2014-04" db="EMBL/GenBank/DDBJ databases">
        <title>Evolutionary Origins and Diversification of the Mycorrhizal Mutualists.</title>
        <authorList>
            <consortium name="DOE Joint Genome Institute"/>
            <consortium name="Mycorrhizal Genomics Consortium"/>
            <person name="Kohler A."/>
            <person name="Kuo A."/>
            <person name="Nagy L.G."/>
            <person name="Floudas D."/>
            <person name="Copeland A."/>
            <person name="Barry K.W."/>
            <person name="Cichocki N."/>
            <person name="Veneault-Fourrey C."/>
            <person name="LaButti K."/>
            <person name="Lindquist E.A."/>
            <person name="Lipzen A."/>
            <person name="Lundell T."/>
            <person name="Morin E."/>
            <person name="Murat C."/>
            <person name="Riley R."/>
            <person name="Ohm R."/>
            <person name="Sun H."/>
            <person name="Tunlid A."/>
            <person name="Henrissat B."/>
            <person name="Grigoriev I.V."/>
            <person name="Hibbett D.S."/>
            <person name="Martin F."/>
        </authorList>
    </citation>
    <scope>NUCLEOTIDE SEQUENCE [LARGE SCALE GENOMIC DNA]</scope>
    <source>
        <strain evidence="1 2">FD-317 M1</strain>
    </source>
</reference>
<dbReference type="OrthoDB" id="270763at2759"/>
<proteinExistence type="predicted"/>
<dbReference type="AlphaFoldDB" id="A0A0D0BCB5"/>
<dbReference type="Proteomes" id="UP000053593">
    <property type="component" value="Unassembled WGS sequence"/>
</dbReference>
<keyword evidence="2" id="KW-1185">Reference proteome</keyword>
<gene>
    <name evidence="1" type="ORF">GYMLUDRAFT_77960</name>
</gene>
<protein>
    <recommendedName>
        <fullName evidence="3">F-box domain-containing protein</fullName>
    </recommendedName>
</protein>
<dbReference type="InterPro" id="IPR032675">
    <property type="entry name" value="LRR_dom_sf"/>
</dbReference>
<sequence length="397" mass="45970">MSQLPVEIIFAILEQIYYRYPNNRRFRTFREPDYNTLSACSLISSAWRSPAQSLLFNHITQDAAPRLMYTARYLMDCKLNHIWEKLLKHIRILDVFLSQDTSLEPPKTDRNPYCSPNEFIDLMKHCTNLYELNVCVSGIFSLQPILTDLQSSTYPSRLRALRIGRCSVQSPILYELLQFFPTIQFLAVEVEIVAPPPFTPNNVQLYELAMFRTLRSEICEWLLSGSRDSLRILEMRDLPSVAVSELLQEYGPRLESFRTMKYNYKTAKFVQSCTSLRELVILGLPAVPPLRVNVLSSTLEHLSLLHYHSDPSVDISDVVMLVEKLPNLRLLSSDARFRDDPFYGEFQEICVKRGIQVDTTTYVTWPNEEPVKVVSFPRGRSPVNFRAMNQDCQKVHV</sequence>
<name>A0A0D0BCB5_9AGAR</name>
<dbReference type="EMBL" id="KN834849">
    <property type="protein sequence ID" value="KIK52046.1"/>
    <property type="molecule type" value="Genomic_DNA"/>
</dbReference>
<evidence type="ECO:0008006" key="3">
    <source>
        <dbReference type="Google" id="ProtNLM"/>
    </source>
</evidence>
<organism evidence="1 2">
    <name type="scientific">Collybiopsis luxurians FD-317 M1</name>
    <dbReference type="NCBI Taxonomy" id="944289"/>
    <lineage>
        <taxon>Eukaryota</taxon>
        <taxon>Fungi</taxon>
        <taxon>Dikarya</taxon>
        <taxon>Basidiomycota</taxon>
        <taxon>Agaricomycotina</taxon>
        <taxon>Agaricomycetes</taxon>
        <taxon>Agaricomycetidae</taxon>
        <taxon>Agaricales</taxon>
        <taxon>Marasmiineae</taxon>
        <taxon>Omphalotaceae</taxon>
        <taxon>Collybiopsis</taxon>
        <taxon>Collybiopsis luxurians</taxon>
    </lineage>
</organism>
<dbReference type="Gene3D" id="3.80.10.10">
    <property type="entry name" value="Ribonuclease Inhibitor"/>
    <property type="match status" value="1"/>
</dbReference>
<dbReference type="HOGENOM" id="CLU_039327_1_0_1"/>
<accession>A0A0D0BCB5</accession>
<evidence type="ECO:0000313" key="2">
    <source>
        <dbReference type="Proteomes" id="UP000053593"/>
    </source>
</evidence>
<dbReference type="SUPFAM" id="SSF52047">
    <property type="entry name" value="RNI-like"/>
    <property type="match status" value="1"/>
</dbReference>
<evidence type="ECO:0000313" key="1">
    <source>
        <dbReference type="EMBL" id="KIK52046.1"/>
    </source>
</evidence>